<keyword evidence="9" id="KW-1185">Reference proteome</keyword>
<feature type="domain" description="Peptidase S1" evidence="7">
    <location>
        <begin position="28"/>
        <end position="254"/>
    </location>
</feature>
<keyword evidence="6" id="KW-0732">Signal</keyword>
<evidence type="ECO:0000256" key="2">
    <source>
        <dbReference type="ARBA" id="ARBA00022670"/>
    </source>
</evidence>
<dbReference type="PROSITE" id="PS50240">
    <property type="entry name" value="TRYPSIN_DOM"/>
    <property type="match status" value="1"/>
</dbReference>
<dbReference type="SMART" id="SM00020">
    <property type="entry name" value="Tryp_SPc"/>
    <property type="match status" value="1"/>
</dbReference>
<evidence type="ECO:0000256" key="1">
    <source>
        <dbReference type="ARBA" id="ARBA00007664"/>
    </source>
</evidence>
<dbReference type="PANTHER" id="PTHR24276:SF98">
    <property type="entry name" value="FI18310P1-RELATED"/>
    <property type="match status" value="1"/>
</dbReference>
<evidence type="ECO:0000256" key="5">
    <source>
        <dbReference type="ARBA" id="ARBA00023157"/>
    </source>
</evidence>
<dbReference type="CDD" id="cd00190">
    <property type="entry name" value="Tryp_SPc"/>
    <property type="match status" value="1"/>
</dbReference>
<comment type="similarity">
    <text evidence="1">Belongs to the peptidase S1 family.</text>
</comment>
<dbReference type="InterPro" id="IPR043504">
    <property type="entry name" value="Peptidase_S1_PA_chymotrypsin"/>
</dbReference>
<keyword evidence="5" id="KW-1015">Disulfide bond</keyword>
<proteinExistence type="inferred from homology"/>
<evidence type="ECO:0000313" key="8">
    <source>
        <dbReference type="EMBL" id="CAB3360008.1"/>
    </source>
</evidence>
<evidence type="ECO:0000256" key="3">
    <source>
        <dbReference type="ARBA" id="ARBA00022801"/>
    </source>
</evidence>
<dbReference type="AlphaFoldDB" id="A0A8S1BSC3"/>
<sequence>MSYTVQFLIAVIALVIVRVEGKLVEPRIAGGSDAPQGQYPFMVSLHYMNPVDNSSKHICGATILSENWILTAGGCIIGPNFLNDHFLYSGSVDLESGGRTHLPIQVEVHEDYFLGGFDIAVIKVDPPFDFTDPSKWAPVPLPQTGFEVQEGLPATVLGWGQETPNTATVQFLKAATVSTIDDSNCSMLTDPANMICAGTSEGNIGHCYGDNGGPLIVEGVQLGIISYSIACESTLPSIFTQVSSYIDWIAIHTV</sequence>
<evidence type="ECO:0000313" key="9">
    <source>
        <dbReference type="Proteomes" id="UP000494165"/>
    </source>
</evidence>
<dbReference type="InterPro" id="IPR009003">
    <property type="entry name" value="Peptidase_S1_PA"/>
</dbReference>
<dbReference type="OrthoDB" id="60866at2759"/>
<feature type="signal peptide" evidence="6">
    <location>
        <begin position="1"/>
        <end position="21"/>
    </location>
</feature>
<dbReference type="PRINTS" id="PR00722">
    <property type="entry name" value="CHYMOTRYPSIN"/>
</dbReference>
<dbReference type="InterPro" id="IPR001254">
    <property type="entry name" value="Trypsin_dom"/>
</dbReference>
<keyword evidence="2" id="KW-0645">Protease</keyword>
<gene>
    <name evidence="8" type="ORF">CLODIP_2_CD07893</name>
</gene>
<dbReference type="InterPro" id="IPR001314">
    <property type="entry name" value="Peptidase_S1A"/>
</dbReference>
<keyword evidence="4" id="KW-0720">Serine protease</keyword>
<accession>A0A8S1BSC3</accession>
<dbReference type="GO" id="GO:0006508">
    <property type="term" value="P:proteolysis"/>
    <property type="evidence" value="ECO:0007669"/>
    <property type="project" value="UniProtKB-KW"/>
</dbReference>
<feature type="chain" id="PRO_5035842434" description="Peptidase S1 domain-containing protein" evidence="6">
    <location>
        <begin position="22"/>
        <end position="254"/>
    </location>
</feature>
<dbReference type="InterPro" id="IPR050430">
    <property type="entry name" value="Peptidase_S1"/>
</dbReference>
<dbReference type="PANTHER" id="PTHR24276">
    <property type="entry name" value="POLYSERASE-RELATED"/>
    <property type="match status" value="1"/>
</dbReference>
<name>A0A8S1BSC3_9INSE</name>
<dbReference type="SUPFAM" id="SSF50494">
    <property type="entry name" value="Trypsin-like serine proteases"/>
    <property type="match status" value="1"/>
</dbReference>
<comment type="caution">
    <text evidence="8">The sequence shown here is derived from an EMBL/GenBank/DDBJ whole genome shotgun (WGS) entry which is preliminary data.</text>
</comment>
<dbReference type="EMBL" id="CADEPI010000002">
    <property type="protein sequence ID" value="CAB3360008.1"/>
    <property type="molecule type" value="Genomic_DNA"/>
</dbReference>
<dbReference type="Gene3D" id="2.40.10.10">
    <property type="entry name" value="Trypsin-like serine proteases"/>
    <property type="match status" value="1"/>
</dbReference>
<reference evidence="8 9" key="1">
    <citation type="submission" date="2020-04" db="EMBL/GenBank/DDBJ databases">
        <authorList>
            <person name="Alioto T."/>
            <person name="Alioto T."/>
            <person name="Gomez Garrido J."/>
        </authorList>
    </citation>
    <scope>NUCLEOTIDE SEQUENCE [LARGE SCALE GENOMIC DNA]</scope>
</reference>
<evidence type="ECO:0000256" key="6">
    <source>
        <dbReference type="SAM" id="SignalP"/>
    </source>
</evidence>
<organism evidence="8 9">
    <name type="scientific">Cloeon dipterum</name>
    <dbReference type="NCBI Taxonomy" id="197152"/>
    <lineage>
        <taxon>Eukaryota</taxon>
        <taxon>Metazoa</taxon>
        <taxon>Ecdysozoa</taxon>
        <taxon>Arthropoda</taxon>
        <taxon>Hexapoda</taxon>
        <taxon>Insecta</taxon>
        <taxon>Pterygota</taxon>
        <taxon>Palaeoptera</taxon>
        <taxon>Ephemeroptera</taxon>
        <taxon>Pisciforma</taxon>
        <taxon>Baetidae</taxon>
        <taxon>Cloeon</taxon>
    </lineage>
</organism>
<dbReference type="Pfam" id="PF00089">
    <property type="entry name" value="Trypsin"/>
    <property type="match status" value="1"/>
</dbReference>
<evidence type="ECO:0000259" key="7">
    <source>
        <dbReference type="PROSITE" id="PS50240"/>
    </source>
</evidence>
<dbReference type="GO" id="GO:0004252">
    <property type="term" value="F:serine-type endopeptidase activity"/>
    <property type="evidence" value="ECO:0007669"/>
    <property type="project" value="InterPro"/>
</dbReference>
<keyword evidence="3" id="KW-0378">Hydrolase</keyword>
<evidence type="ECO:0000256" key="4">
    <source>
        <dbReference type="ARBA" id="ARBA00022825"/>
    </source>
</evidence>
<dbReference type="Proteomes" id="UP000494165">
    <property type="component" value="Unassembled WGS sequence"/>
</dbReference>
<protein>
    <recommendedName>
        <fullName evidence="7">Peptidase S1 domain-containing protein</fullName>
    </recommendedName>
</protein>